<dbReference type="InterPro" id="IPR029526">
    <property type="entry name" value="PGBD"/>
</dbReference>
<organism evidence="2 3">
    <name type="scientific">Glossina palpalis gambiensis</name>
    <dbReference type="NCBI Taxonomy" id="67801"/>
    <lineage>
        <taxon>Eukaryota</taxon>
        <taxon>Metazoa</taxon>
        <taxon>Ecdysozoa</taxon>
        <taxon>Arthropoda</taxon>
        <taxon>Hexapoda</taxon>
        <taxon>Insecta</taxon>
        <taxon>Pterygota</taxon>
        <taxon>Neoptera</taxon>
        <taxon>Endopterygota</taxon>
        <taxon>Diptera</taxon>
        <taxon>Brachycera</taxon>
        <taxon>Muscomorpha</taxon>
        <taxon>Hippoboscoidea</taxon>
        <taxon>Glossinidae</taxon>
        <taxon>Glossina</taxon>
    </lineage>
</organism>
<dbReference type="STRING" id="67801.A0A1B0BN12"/>
<dbReference type="EnsemblMetazoa" id="GPPI035216-RA">
    <property type="protein sequence ID" value="GPPI035216-PA"/>
    <property type="gene ID" value="GPPI035216"/>
</dbReference>
<reference evidence="2" key="2">
    <citation type="submission" date="2020-05" db="UniProtKB">
        <authorList>
            <consortium name="EnsemblMetazoa"/>
        </authorList>
    </citation>
    <scope>IDENTIFICATION</scope>
    <source>
        <strain evidence="2">IAEA</strain>
    </source>
</reference>
<evidence type="ECO:0000259" key="1">
    <source>
        <dbReference type="Pfam" id="PF13843"/>
    </source>
</evidence>
<evidence type="ECO:0000313" key="3">
    <source>
        <dbReference type="Proteomes" id="UP000092460"/>
    </source>
</evidence>
<sequence length="172" mass="19925">MSRKTVSKYCLAFSCNKAAKETIFGLGYDVVVNLLKDSNCLNKGHHIFVDNFFTSVELARYLYSMGTFLTGTIRRNKKCIPDDLQQTNVNEVKYFRNNEVLFCAFREKRLPVLLISTKAEDEDVTITKNRHGREISSKKPAIVQSYNVFMDGVDESDKMLYTYLDERRSVKY</sequence>
<dbReference type="Proteomes" id="UP000092460">
    <property type="component" value="Unassembled WGS sequence"/>
</dbReference>
<protein>
    <recommendedName>
        <fullName evidence="1">PiggyBac transposable element-derived protein domain-containing protein</fullName>
    </recommendedName>
</protein>
<dbReference type="PANTHER" id="PTHR46599:SF3">
    <property type="entry name" value="PIGGYBAC TRANSPOSABLE ELEMENT-DERIVED PROTEIN 4"/>
    <property type="match status" value="1"/>
</dbReference>
<evidence type="ECO:0000313" key="2">
    <source>
        <dbReference type="EnsemblMetazoa" id="GPPI035216-PA"/>
    </source>
</evidence>
<keyword evidence="3" id="KW-1185">Reference proteome</keyword>
<name>A0A1B0BN12_9MUSC</name>
<dbReference type="AlphaFoldDB" id="A0A1B0BN12"/>
<dbReference type="Pfam" id="PF13843">
    <property type="entry name" value="DDE_Tnp_1_7"/>
    <property type="match status" value="1"/>
</dbReference>
<dbReference type="VEuPathDB" id="VectorBase:GPPI035216"/>
<proteinExistence type="predicted"/>
<reference evidence="3" key="1">
    <citation type="submission" date="2015-01" db="EMBL/GenBank/DDBJ databases">
        <authorList>
            <person name="Aksoy S."/>
            <person name="Warren W."/>
            <person name="Wilson R.K."/>
        </authorList>
    </citation>
    <scope>NUCLEOTIDE SEQUENCE [LARGE SCALE GENOMIC DNA]</scope>
    <source>
        <strain evidence="3">IAEA</strain>
    </source>
</reference>
<dbReference type="EMBL" id="JXJN01017137">
    <property type="status" value="NOT_ANNOTATED_CDS"/>
    <property type="molecule type" value="Genomic_DNA"/>
</dbReference>
<dbReference type="PANTHER" id="PTHR46599">
    <property type="entry name" value="PIGGYBAC TRANSPOSABLE ELEMENT-DERIVED PROTEIN 4"/>
    <property type="match status" value="1"/>
</dbReference>
<feature type="domain" description="PiggyBac transposable element-derived protein" evidence="1">
    <location>
        <begin position="26"/>
        <end position="168"/>
    </location>
</feature>
<accession>A0A1B0BN12</accession>